<evidence type="ECO:0000313" key="2">
    <source>
        <dbReference type="Proteomes" id="UP000653305"/>
    </source>
</evidence>
<dbReference type="Proteomes" id="UP000653305">
    <property type="component" value="Unassembled WGS sequence"/>
</dbReference>
<accession>A0A830BH42</accession>
<name>A0A830BH42_9LAMI</name>
<dbReference type="EMBL" id="BMAC01000064">
    <property type="protein sequence ID" value="GFP83493.1"/>
    <property type="molecule type" value="Genomic_DNA"/>
</dbReference>
<keyword evidence="2" id="KW-1185">Reference proteome</keyword>
<reference evidence="1" key="1">
    <citation type="submission" date="2020-07" db="EMBL/GenBank/DDBJ databases">
        <title>Ethylene signaling mediates host invasion by parasitic plants.</title>
        <authorList>
            <person name="Yoshida S."/>
        </authorList>
    </citation>
    <scope>NUCLEOTIDE SEQUENCE</scope>
    <source>
        <strain evidence="1">Okayama</strain>
    </source>
</reference>
<evidence type="ECO:0000313" key="1">
    <source>
        <dbReference type="EMBL" id="GFP83493.1"/>
    </source>
</evidence>
<sequence length="413" mass="46388">MARIMEHPSLKLLLGEKEDVAMTRGAIIILLAYWVDGDNEDETLDDVLSNDGQDGSEEDESIIDNLIEHPYIENIACKVESGSGLGNILEELLKSVLCPRDSLDEDCNAHFKIVNMAWEDYQLISFDDVMGRGGSVGIKTARNSYSSDDMKVEPTSTSEGRAFMEPSSSYTLDALMPDPSLINQLLHDASFKDLAQQIQQDPRAVKCANFIFRCLSCHHDGRDIPSHELNQSPRPSLYNLFKKLSDGAQMLRLKERLDRIRGDNFWKTNGFKNDDFSLRMRVALSILIGYWSAGDVTRLVMPMLFYQLKNPSKAALLEDVSDVEIICYWADSNHDLEGLKNVLASKYAKGSSEFERRVVEIGHHQKLKVAEAVVRGYDNTEAQITVLLKGDSCILMFFSWFSKTCGMLSDACA</sequence>
<proteinExistence type="predicted"/>
<protein>
    <submittedName>
        <fullName evidence="1">Uncharacterized protein</fullName>
    </submittedName>
</protein>
<comment type="caution">
    <text evidence="1">The sequence shown here is derived from an EMBL/GenBank/DDBJ whole genome shotgun (WGS) entry which is preliminary data.</text>
</comment>
<dbReference type="AlphaFoldDB" id="A0A830BH42"/>
<gene>
    <name evidence="1" type="ORF">PHJA_000492700</name>
</gene>
<organism evidence="1 2">
    <name type="scientific">Phtheirospermum japonicum</name>
    <dbReference type="NCBI Taxonomy" id="374723"/>
    <lineage>
        <taxon>Eukaryota</taxon>
        <taxon>Viridiplantae</taxon>
        <taxon>Streptophyta</taxon>
        <taxon>Embryophyta</taxon>
        <taxon>Tracheophyta</taxon>
        <taxon>Spermatophyta</taxon>
        <taxon>Magnoliopsida</taxon>
        <taxon>eudicotyledons</taxon>
        <taxon>Gunneridae</taxon>
        <taxon>Pentapetalae</taxon>
        <taxon>asterids</taxon>
        <taxon>lamiids</taxon>
        <taxon>Lamiales</taxon>
        <taxon>Orobanchaceae</taxon>
        <taxon>Orobanchaceae incertae sedis</taxon>
        <taxon>Phtheirospermum</taxon>
    </lineage>
</organism>